<gene>
    <name evidence="1" type="ORF">OLEA9_A015321</name>
</gene>
<organism evidence="1 2">
    <name type="scientific">Olea europaea subsp. europaea</name>
    <dbReference type="NCBI Taxonomy" id="158383"/>
    <lineage>
        <taxon>Eukaryota</taxon>
        <taxon>Viridiplantae</taxon>
        <taxon>Streptophyta</taxon>
        <taxon>Embryophyta</taxon>
        <taxon>Tracheophyta</taxon>
        <taxon>Spermatophyta</taxon>
        <taxon>Magnoliopsida</taxon>
        <taxon>eudicotyledons</taxon>
        <taxon>Gunneridae</taxon>
        <taxon>Pentapetalae</taxon>
        <taxon>asterids</taxon>
        <taxon>lamiids</taxon>
        <taxon>Lamiales</taxon>
        <taxon>Oleaceae</taxon>
        <taxon>Oleeae</taxon>
        <taxon>Olea</taxon>
    </lineage>
</organism>
<dbReference type="Proteomes" id="UP000594638">
    <property type="component" value="Unassembled WGS sequence"/>
</dbReference>
<reference evidence="1 2" key="1">
    <citation type="submission" date="2019-12" db="EMBL/GenBank/DDBJ databases">
        <authorList>
            <person name="Alioto T."/>
            <person name="Alioto T."/>
            <person name="Gomez Garrido J."/>
        </authorList>
    </citation>
    <scope>NUCLEOTIDE SEQUENCE [LARGE SCALE GENOMIC DNA]</scope>
</reference>
<evidence type="ECO:0000313" key="2">
    <source>
        <dbReference type="Proteomes" id="UP000594638"/>
    </source>
</evidence>
<accession>A0A8S0P812</accession>
<name>A0A8S0P812_OLEEU</name>
<keyword evidence="2" id="KW-1185">Reference proteome</keyword>
<evidence type="ECO:0000313" key="1">
    <source>
        <dbReference type="EMBL" id="CAA2933807.1"/>
    </source>
</evidence>
<sequence>MQMEDEDFIRCEGGGNYDEEWRQTRNLVWQYGQWWREAVAGSNYWWLIVKVEVKGMERGGTTGAPNRIWVAGREKRFKFRCRVGLEIAMMEREDEVNGCSDYL</sequence>
<proteinExistence type="predicted"/>
<dbReference type="EMBL" id="CACTIH010000007">
    <property type="protein sequence ID" value="CAA2933807.1"/>
    <property type="molecule type" value="Genomic_DNA"/>
</dbReference>
<dbReference type="AlphaFoldDB" id="A0A8S0P812"/>
<dbReference type="Gramene" id="OE9A015321T1">
    <property type="protein sequence ID" value="OE9A015321C1"/>
    <property type="gene ID" value="OE9A015321"/>
</dbReference>
<comment type="caution">
    <text evidence="1">The sequence shown here is derived from an EMBL/GenBank/DDBJ whole genome shotgun (WGS) entry which is preliminary data.</text>
</comment>
<protein>
    <submittedName>
        <fullName evidence="1">Uncharacterized protein</fullName>
    </submittedName>
</protein>